<protein>
    <recommendedName>
        <fullName evidence="4">Phosphohistidine phosphatase</fullName>
    </recommendedName>
</protein>
<dbReference type="NCBIfam" id="TIGR00249">
    <property type="entry name" value="sixA"/>
    <property type="match status" value="1"/>
</dbReference>
<evidence type="ECO:0000313" key="3">
    <source>
        <dbReference type="Proteomes" id="UP000019141"/>
    </source>
</evidence>
<evidence type="ECO:0000256" key="1">
    <source>
        <dbReference type="ARBA" id="ARBA00022801"/>
    </source>
</evidence>
<gene>
    <name evidence="2" type="ORF">ETSY1_21785</name>
</gene>
<dbReference type="InterPro" id="IPR013078">
    <property type="entry name" value="His_Pase_superF_clade-1"/>
</dbReference>
<proteinExistence type="predicted"/>
<dbReference type="SMART" id="SM00855">
    <property type="entry name" value="PGAM"/>
    <property type="match status" value="1"/>
</dbReference>
<name>W4LIV3_ENTF1</name>
<dbReference type="InterPro" id="IPR051021">
    <property type="entry name" value="Mito_Ser/Thr_phosphatase"/>
</dbReference>
<dbReference type="Proteomes" id="UP000019141">
    <property type="component" value="Unassembled WGS sequence"/>
</dbReference>
<dbReference type="InterPro" id="IPR029033">
    <property type="entry name" value="His_PPase_superfam"/>
</dbReference>
<keyword evidence="3" id="KW-1185">Reference proteome</keyword>
<dbReference type="Pfam" id="PF00300">
    <property type="entry name" value="His_Phos_1"/>
    <property type="match status" value="1"/>
</dbReference>
<dbReference type="Gene3D" id="3.40.50.1240">
    <property type="entry name" value="Phosphoglycerate mutase-like"/>
    <property type="match status" value="1"/>
</dbReference>
<evidence type="ECO:0008006" key="4">
    <source>
        <dbReference type="Google" id="ProtNLM"/>
    </source>
</evidence>
<keyword evidence="1" id="KW-0378">Hydrolase</keyword>
<dbReference type="InterPro" id="IPR004449">
    <property type="entry name" value="SixA"/>
</dbReference>
<reference evidence="2 3" key="1">
    <citation type="journal article" date="2014" name="Nature">
        <title>An environmental bacterial taxon with a large and distinct metabolic repertoire.</title>
        <authorList>
            <person name="Wilson M.C."/>
            <person name="Mori T."/>
            <person name="Ruckert C."/>
            <person name="Uria A.R."/>
            <person name="Helf M.J."/>
            <person name="Takada K."/>
            <person name="Gernert C."/>
            <person name="Steffens U.A."/>
            <person name="Heycke N."/>
            <person name="Schmitt S."/>
            <person name="Rinke C."/>
            <person name="Helfrich E.J."/>
            <person name="Brachmann A.O."/>
            <person name="Gurgui C."/>
            <person name="Wakimoto T."/>
            <person name="Kracht M."/>
            <person name="Crusemann M."/>
            <person name="Hentschel U."/>
            <person name="Abe I."/>
            <person name="Matsunaga S."/>
            <person name="Kalinowski J."/>
            <person name="Takeyama H."/>
            <person name="Piel J."/>
        </authorList>
    </citation>
    <scope>NUCLEOTIDE SEQUENCE [LARGE SCALE GENOMIC DNA]</scope>
    <source>
        <strain evidence="3">TSY1</strain>
    </source>
</reference>
<dbReference type="GO" id="GO:0101006">
    <property type="term" value="F:protein histidine phosphatase activity"/>
    <property type="evidence" value="ECO:0007669"/>
    <property type="project" value="InterPro"/>
</dbReference>
<dbReference type="EMBL" id="AZHW01000637">
    <property type="protein sequence ID" value="ETW97650.1"/>
    <property type="molecule type" value="Genomic_DNA"/>
</dbReference>
<dbReference type="HOGENOM" id="CLU_084603_3_1_7"/>
<dbReference type="GO" id="GO:0005737">
    <property type="term" value="C:cytoplasm"/>
    <property type="evidence" value="ECO:0007669"/>
    <property type="project" value="InterPro"/>
</dbReference>
<organism evidence="2 3">
    <name type="scientific">Entotheonella factor</name>
    <dbReference type="NCBI Taxonomy" id="1429438"/>
    <lineage>
        <taxon>Bacteria</taxon>
        <taxon>Pseudomonadati</taxon>
        <taxon>Nitrospinota/Tectimicrobiota group</taxon>
        <taxon>Candidatus Tectimicrobiota</taxon>
        <taxon>Candidatus Entotheonellia</taxon>
        <taxon>Candidatus Entotheonellales</taxon>
        <taxon>Candidatus Entotheonellaceae</taxon>
        <taxon>Candidatus Entotheonella</taxon>
    </lineage>
</organism>
<comment type="caution">
    <text evidence="2">The sequence shown here is derived from an EMBL/GenBank/DDBJ whole genome shotgun (WGS) entry which is preliminary data.</text>
</comment>
<dbReference type="PANTHER" id="PTHR20935">
    <property type="entry name" value="PHOSPHOGLYCERATE MUTASE-RELATED"/>
    <property type="match status" value="1"/>
</dbReference>
<dbReference type="CDD" id="cd07067">
    <property type="entry name" value="HP_PGM_like"/>
    <property type="match status" value="1"/>
</dbReference>
<evidence type="ECO:0000313" key="2">
    <source>
        <dbReference type="EMBL" id="ETW97650.1"/>
    </source>
</evidence>
<dbReference type="SUPFAM" id="SSF53254">
    <property type="entry name" value="Phosphoglycerate mutase-like"/>
    <property type="match status" value="1"/>
</dbReference>
<accession>W4LIV3</accession>
<sequence length="166" mass="18171">MELFLMRHGIAAKPQFYDSDRQRPLTDQGAQQHDRVIRILAPLIEPLDHLLTSPYTRARQTAEITAAALSCANPVEETDCLADDCSVDTVLHLLQQYPPSAHVLCVGHEPHMSHLSAVFLDGKGRSVISFQPGSVVSLAFRGHPQAGQGALRFFLQPAEVLLLAGQ</sequence>
<dbReference type="AlphaFoldDB" id="W4LIV3"/>